<dbReference type="SMART" id="SM00930">
    <property type="entry name" value="NIL"/>
    <property type="match status" value="1"/>
</dbReference>
<feature type="domain" description="4Fe-4S ferredoxin-type" evidence="5">
    <location>
        <begin position="76"/>
        <end position="105"/>
    </location>
</feature>
<evidence type="ECO:0000313" key="6">
    <source>
        <dbReference type="EMBL" id="HDD43938.1"/>
    </source>
</evidence>
<dbReference type="SUPFAM" id="SSF54862">
    <property type="entry name" value="4Fe-4S ferredoxins"/>
    <property type="match status" value="1"/>
</dbReference>
<dbReference type="Pfam" id="PF12838">
    <property type="entry name" value="Fer4_7"/>
    <property type="match status" value="1"/>
</dbReference>
<gene>
    <name evidence="6" type="ORF">ENG63_03640</name>
</gene>
<dbReference type="EMBL" id="DRBS01000140">
    <property type="protein sequence ID" value="HDD43938.1"/>
    <property type="molecule type" value="Genomic_DNA"/>
</dbReference>
<dbReference type="AlphaFoldDB" id="A0A7C0Y435"/>
<proteinExistence type="predicted"/>
<dbReference type="PROSITE" id="PS51379">
    <property type="entry name" value="4FE4S_FER_2"/>
    <property type="match status" value="2"/>
</dbReference>
<dbReference type="PANTHER" id="PTHR24960:SF79">
    <property type="entry name" value="PHOTOSYSTEM I IRON-SULFUR CENTER"/>
    <property type="match status" value="1"/>
</dbReference>
<comment type="caution">
    <text evidence="6">The sequence shown here is derived from an EMBL/GenBank/DDBJ whole genome shotgun (WGS) entry which is preliminary data.</text>
</comment>
<dbReference type="Proteomes" id="UP000886289">
    <property type="component" value="Unassembled WGS sequence"/>
</dbReference>
<evidence type="ECO:0000256" key="1">
    <source>
        <dbReference type="ARBA" id="ARBA00022485"/>
    </source>
</evidence>
<dbReference type="InterPro" id="IPR017896">
    <property type="entry name" value="4Fe4S_Fe-S-bd"/>
</dbReference>
<dbReference type="SUPFAM" id="SSF55021">
    <property type="entry name" value="ACT-like"/>
    <property type="match status" value="1"/>
</dbReference>
<evidence type="ECO:0000256" key="3">
    <source>
        <dbReference type="ARBA" id="ARBA00023004"/>
    </source>
</evidence>
<dbReference type="PANTHER" id="PTHR24960">
    <property type="entry name" value="PHOTOSYSTEM I IRON-SULFUR CENTER-RELATED"/>
    <property type="match status" value="1"/>
</dbReference>
<accession>A0A7C0Y435</accession>
<organism evidence="6">
    <name type="scientific">Desulfofervidus auxilii</name>
    <dbReference type="NCBI Taxonomy" id="1621989"/>
    <lineage>
        <taxon>Bacteria</taxon>
        <taxon>Pseudomonadati</taxon>
        <taxon>Thermodesulfobacteriota</taxon>
        <taxon>Candidatus Desulfofervidia</taxon>
        <taxon>Candidatus Desulfofervidales</taxon>
        <taxon>Candidatus Desulfofervidaceae</taxon>
        <taxon>Candidatus Desulfofervidus</taxon>
    </lineage>
</organism>
<dbReference type="Gene3D" id="3.30.70.20">
    <property type="match status" value="1"/>
</dbReference>
<keyword evidence="3" id="KW-0408">Iron</keyword>
<evidence type="ECO:0000256" key="4">
    <source>
        <dbReference type="ARBA" id="ARBA00023014"/>
    </source>
</evidence>
<keyword evidence="2" id="KW-0479">Metal-binding</keyword>
<keyword evidence="1" id="KW-0004">4Fe-4S</keyword>
<dbReference type="Gene3D" id="3.30.70.260">
    <property type="match status" value="1"/>
</dbReference>
<dbReference type="InterPro" id="IPR018449">
    <property type="entry name" value="NIL_domain"/>
</dbReference>
<sequence length="140" mass="15930">MVKRKYLLVFPPQVVEQPITYHLIHDYHLVINILKASVTPGKKGKLTVEVEGEEENLRQAMNYLASLKVEIRPVIEGIKWLEERCVHCTACVPGCPGQCFVVNRETMHVSFIEERCIGCKHCLSVCAYGAIILMEEENMT</sequence>
<feature type="domain" description="4Fe-4S ferredoxin-type" evidence="5">
    <location>
        <begin position="107"/>
        <end position="136"/>
    </location>
</feature>
<dbReference type="Pfam" id="PF09383">
    <property type="entry name" value="NIL"/>
    <property type="match status" value="1"/>
</dbReference>
<name>A0A7C0Y435_DESA2</name>
<dbReference type="InterPro" id="IPR045865">
    <property type="entry name" value="ACT-like_dom_sf"/>
</dbReference>
<dbReference type="GO" id="GO:0051539">
    <property type="term" value="F:4 iron, 4 sulfur cluster binding"/>
    <property type="evidence" value="ECO:0007669"/>
    <property type="project" value="UniProtKB-KW"/>
</dbReference>
<dbReference type="GO" id="GO:0046872">
    <property type="term" value="F:metal ion binding"/>
    <property type="evidence" value="ECO:0007669"/>
    <property type="project" value="UniProtKB-KW"/>
</dbReference>
<evidence type="ECO:0000256" key="2">
    <source>
        <dbReference type="ARBA" id="ARBA00022723"/>
    </source>
</evidence>
<protein>
    <submittedName>
        <fullName evidence="6">4Fe-4S dicluster domain-containing protein</fullName>
    </submittedName>
</protein>
<dbReference type="InterPro" id="IPR050157">
    <property type="entry name" value="PSI_iron-sulfur_center"/>
</dbReference>
<evidence type="ECO:0000259" key="5">
    <source>
        <dbReference type="PROSITE" id="PS51379"/>
    </source>
</evidence>
<keyword evidence="4" id="KW-0411">Iron-sulfur</keyword>
<reference evidence="6" key="1">
    <citation type="journal article" date="2020" name="mSystems">
        <title>Genome- and Community-Level Interaction Insights into Carbon Utilization and Element Cycling Functions of Hydrothermarchaeota in Hydrothermal Sediment.</title>
        <authorList>
            <person name="Zhou Z."/>
            <person name="Liu Y."/>
            <person name="Xu W."/>
            <person name="Pan J."/>
            <person name="Luo Z.H."/>
            <person name="Li M."/>
        </authorList>
    </citation>
    <scope>NUCLEOTIDE SEQUENCE [LARGE SCALE GENOMIC DNA]</scope>
    <source>
        <strain evidence="6">HyVt-233</strain>
    </source>
</reference>